<name>A0AAE9A187_CAEBR</name>
<evidence type="ECO:0008006" key="8">
    <source>
        <dbReference type="Google" id="ProtNLM"/>
    </source>
</evidence>
<dbReference type="PANTHER" id="PTHR45924:SF2">
    <property type="entry name" value="FI17866P1"/>
    <property type="match status" value="1"/>
</dbReference>
<feature type="region of interest" description="Disordered" evidence="3">
    <location>
        <begin position="646"/>
        <end position="688"/>
    </location>
</feature>
<feature type="region of interest" description="Disordered" evidence="3">
    <location>
        <begin position="759"/>
        <end position="795"/>
    </location>
</feature>
<feature type="compositionally biased region" description="Polar residues" evidence="3">
    <location>
        <begin position="759"/>
        <end position="770"/>
    </location>
</feature>
<dbReference type="GO" id="GO:0035556">
    <property type="term" value="P:intracellular signal transduction"/>
    <property type="evidence" value="ECO:0007669"/>
    <property type="project" value="InterPro"/>
</dbReference>
<feature type="compositionally biased region" description="Polar residues" evidence="3">
    <location>
        <begin position="716"/>
        <end position="728"/>
    </location>
</feature>
<accession>A0AAE9A187</accession>
<evidence type="ECO:0000313" key="7">
    <source>
        <dbReference type="Proteomes" id="UP000827892"/>
    </source>
</evidence>
<evidence type="ECO:0000259" key="5">
    <source>
        <dbReference type="PROSITE" id="PS50010"/>
    </source>
</evidence>
<reference evidence="6 7" key="1">
    <citation type="submission" date="2022-02" db="EMBL/GenBank/DDBJ databases">
        <title>Chromosome-level reference genomes for two strains of Caenorhabditis briggsae: an improved platform for comparative genomics.</title>
        <authorList>
            <person name="Stevens L."/>
            <person name="Andersen E.C."/>
        </authorList>
    </citation>
    <scope>NUCLEOTIDE SEQUENCE [LARGE SCALE GENOMIC DNA]</scope>
    <source>
        <strain evidence="6">QX1410_ONT</strain>
        <tissue evidence="6">Whole-organism</tissue>
    </source>
</reference>
<dbReference type="Pfam" id="PF22697">
    <property type="entry name" value="SOS1_NGEF_PH"/>
    <property type="match status" value="1"/>
</dbReference>
<dbReference type="AlphaFoldDB" id="A0AAE9A187"/>
<feature type="region of interest" description="Disordered" evidence="3">
    <location>
        <begin position="211"/>
        <end position="230"/>
    </location>
</feature>
<dbReference type="SMART" id="SM00233">
    <property type="entry name" value="PH"/>
    <property type="match status" value="1"/>
</dbReference>
<evidence type="ECO:0000259" key="4">
    <source>
        <dbReference type="PROSITE" id="PS50003"/>
    </source>
</evidence>
<dbReference type="InterPro" id="IPR000219">
    <property type="entry name" value="DH_dom"/>
</dbReference>
<dbReference type="Gene3D" id="1.20.900.10">
    <property type="entry name" value="Dbl homology (DH) domain"/>
    <property type="match status" value="1"/>
</dbReference>
<evidence type="ECO:0000256" key="2">
    <source>
        <dbReference type="ARBA" id="ARBA00022658"/>
    </source>
</evidence>
<feature type="compositionally biased region" description="Basic residues" evidence="3">
    <location>
        <begin position="646"/>
        <end position="655"/>
    </location>
</feature>
<dbReference type="Gene3D" id="2.30.29.30">
    <property type="entry name" value="Pleckstrin-homology domain (PH domain)/Phosphotyrosine-binding domain (PTB)"/>
    <property type="match status" value="1"/>
</dbReference>
<feature type="region of interest" description="Disordered" evidence="3">
    <location>
        <begin position="238"/>
        <end position="265"/>
    </location>
</feature>
<dbReference type="CDD" id="cd00160">
    <property type="entry name" value="RhoGEF"/>
    <property type="match status" value="1"/>
</dbReference>
<dbReference type="Pfam" id="PF00621">
    <property type="entry name" value="RhoGEF"/>
    <property type="match status" value="1"/>
</dbReference>
<dbReference type="SUPFAM" id="SSF48065">
    <property type="entry name" value="DBL homology domain (DH-domain)"/>
    <property type="match status" value="1"/>
</dbReference>
<dbReference type="InterPro" id="IPR001331">
    <property type="entry name" value="GDS_CDC24_CS"/>
</dbReference>
<feature type="compositionally biased region" description="Low complexity" evidence="3">
    <location>
        <begin position="962"/>
        <end position="979"/>
    </location>
</feature>
<feature type="domain" description="DH" evidence="5">
    <location>
        <begin position="292"/>
        <end position="475"/>
    </location>
</feature>
<dbReference type="SMART" id="SM00325">
    <property type="entry name" value="RhoGEF"/>
    <property type="match status" value="1"/>
</dbReference>
<feature type="domain" description="PH" evidence="4">
    <location>
        <begin position="504"/>
        <end position="604"/>
    </location>
</feature>
<feature type="compositionally biased region" description="Low complexity" evidence="3">
    <location>
        <begin position="669"/>
        <end position="679"/>
    </location>
</feature>
<dbReference type="PROSITE" id="PS00741">
    <property type="entry name" value="DH_1"/>
    <property type="match status" value="1"/>
</dbReference>
<feature type="compositionally biased region" description="Polar residues" evidence="3">
    <location>
        <begin position="211"/>
        <end position="220"/>
    </location>
</feature>
<gene>
    <name evidence="6" type="ORF">L3Y34_008368</name>
</gene>
<dbReference type="PROSITE" id="PS50010">
    <property type="entry name" value="DH_2"/>
    <property type="match status" value="1"/>
</dbReference>
<feature type="region of interest" description="Disordered" evidence="3">
    <location>
        <begin position="716"/>
        <end position="735"/>
    </location>
</feature>
<proteinExistence type="predicted"/>
<protein>
    <recommendedName>
        <fullName evidence="8">Protein CBR-UIG-1</fullName>
    </recommendedName>
</protein>
<dbReference type="EMBL" id="CP090895">
    <property type="protein sequence ID" value="ULT89922.1"/>
    <property type="molecule type" value="Genomic_DNA"/>
</dbReference>
<keyword evidence="1" id="KW-0597">Phosphoprotein</keyword>
<dbReference type="CDD" id="cd13243">
    <property type="entry name" value="PH_PLEKHG1_G2_G3"/>
    <property type="match status" value="1"/>
</dbReference>
<evidence type="ECO:0000256" key="1">
    <source>
        <dbReference type="ARBA" id="ARBA00022553"/>
    </source>
</evidence>
<feature type="compositionally biased region" description="Basic and acidic residues" evidence="3">
    <location>
        <begin position="656"/>
        <end position="665"/>
    </location>
</feature>
<dbReference type="InterPro" id="IPR043324">
    <property type="entry name" value="PH_PLEKHG1_G2_G3"/>
</dbReference>
<dbReference type="InterPro" id="IPR035899">
    <property type="entry name" value="DBL_dom_sf"/>
</dbReference>
<evidence type="ECO:0000313" key="6">
    <source>
        <dbReference type="EMBL" id="ULT89922.1"/>
    </source>
</evidence>
<dbReference type="PANTHER" id="PTHR45924">
    <property type="entry name" value="FI17866P1"/>
    <property type="match status" value="1"/>
</dbReference>
<evidence type="ECO:0000256" key="3">
    <source>
        <dbReference type="SAM" id="MobiDB-lite"/>
    </source>
</evidence>
<feature type="region of interest" description="Disordered" evidence="3">
    <location>
        <begin position="960"/>
        <end position="979"/>
    </location>
</feature>
<dbReference type="SUPFAM" id="SSF50729">
    <property type="entry name" value="PH domain-like"/>
    <property type="match status" value="1"/>
</dbReference>
<keyword evidence="2" id="KW-0344">Guanine-nucleotide releasing factor</keyword>
<dbReference type="Proteomes" id="UP000827892">
    <property type="component" value="Chromosome V"/>
</dbReference>
<dbReference type="InterPro" id="IPR001849">
    <property type="entry name" value="PH_domain"/>
</dbReference>
<dbReference type="GO" id="GO:0005085">
    <property type="term" value="F:guanyl-nucleotide exchange factor activity"/>
    <property type="evidence" value="ECO:0007669"/>
    <property type="project" value="UniProtKB-KW"/>
</dbReference>
<sequence length="990" mass="113049">MMNEQRKRRFIYLVGTMSLGFSWIRRRFSYYEDKHQFQECANDTEPTIRLQGYRQRDREHEVDPRMTQSMISERIQRSQSPVDVSLALSEDSTITITELNNRNGAQFNANSINATPVMRRRRSQMSGVRQRNYRILDQNESKYILQQQTAAAMEEKRGTLLRRKSSKKLIEPVPMIITPPVLMARTQCCAVCKKEKSSGYAVSTRTQSYPVEAMSSASTDRATEEETARLSFVSSSTGYSSARSSLRSSDGGDESNNNSAGNRDSAISTTFSLSSQSSARRSALLTKGSLTHLDRIAIELLDTERTYVEDLNAVIKGYMDFLVEDRERLKVTLDAISSLFGCIERIFAFNKQLYNQLDSADLDCVKMSRCFVDNCGKFEDYIEYCTNYHRMMSTLYHLQQQPLVAKALQERQQALNHSLQLSAYLLKPVQRILKYHLFLENILKNMPSTTHPEELNQVKKAHEVMTSQAARINDEKKKAEHIERVGQLQSTLQKWKADEIQISNLSAYGDLLLEASFRQAGSKTMRLLFLFEEMLLIVKQRGSNYVCKDYIMCSNLMLNEWICPEEPLSFQVLSFDNPRAQYVFLASSMEQKRTWMQELKRMMLDHYSVEIPEKTKQLMLSIDNTKVVPFGRPEFAEVSMKNHKKVPKYLEKRRKSVDAKEESSRRRSLSASRLLGGSKTSISEPIREEQKCTCHMNGGIYNGANPTTSRSITHSMLTHQQSHPTLPESNYHRPPVCRTQSAATIDLNQVNITEPTSAAVLSSRSRYQQARNRRLPPRHNQESRSTSSRRLGDEEIDRTFDQLYEELVSFGDSTKQTSTSVTNTQNHRLRLKSEAPPSTVTTITVSATPATATLSVAECANTRLRSKSLTRLDEYEAEPICLKPSIERRYSKVDQLKKRSRKYQVNQEPEAADVLRPSVGRFSLTDHEIIIHGEEPYKRNSGRQRTPLTAQQAAELDDYFPSSSMNSTSQSCSSSATPSLTSIIRQYENA</sequence>
<organism evidence="6 7">
    <name type="scientific">Caenorhabditis briggsae</name>
    <dbReference type="NCBI Taxonomy" id="6238"/>
    <lineage>
        <taxon>Eukaryota</taxon>
        <taxon>Metazoa</taxon>
        <taxon>Ecdysozoa</taxon>
        <taxon>Nematoda</taxon>
        <taxon>Chromadorea</taxon>
        <taxon>Rhabditida</taxon>
        <taxon>Rhabditina</taxon>
        <taxon>Rhabditomorpha</taxon>
        <taxon>Rhabditoidea</taxon>
        <taxon>Rhabditidae</taxon>
        <taxon>Peloderinae</taxon>
        <taxon>Caenorhabditis</taxon>
    </lineage>
</organism>
<dbReference type="InterPro" id="IPR011993">
    <property type="entry name" value="PH-like_dom_sf"/>
</dbReference>
<dbReference type="InterPro" id="IPR055251">
    <property type="entry name" value="SOS1_NGEF_PH"/>
</dbReference>
<dbReference type="PROSITE" id="PS50003">
    <property type="entry name" value="PH_DOMAIN"/>
    <property type="match status" value="1"/>
</dbReference>